<evidence type="ECO:0000313" key="2">
    <source>
        <dbReference type="Proteomes" id="UP001149165"/>
    </source>
</evidence>
<reference evidence="1" key="1">
    <citation type="submission" date="2022-11" db="EMBL/GenBank/DDBJ databases">
        <authorList>
            <person name="Petersen C."/>
        </authorList>
    </citation>
    <scope>NUCLEOTIDE SEQUENCE</scope>
    <source>
        <strain evidence="1">IBT 30069</strain>
    </source>
</reference>
<gene>
    <name evidence="1" type="ORF">N7456_001399</name>
</gene>
<dbReference type="EMBL" id="JAPQKH010000002">
    <property type="protein sequence ID" value="KAJ5112865.1"/>
    <property type="molecule type" value="Genomic_DNA"/>
</dbReference>
<dbReference type="Proteomes" id="UP001149165">
    <property type="component" value="Unassembled WGS sequence"/>
</dbReference>
<protein>
    <submittedName>
        <fullName evidence="1">ATP-binding cassette transporter</fullName>
    </submittedName>
</protein>
<proteinExistence type="predicted"/>
<comment type="caution">
    <text evidence="1">The sequence shown here is derived from an EMBL/GenBank/DDBJ whole genome shotgun (WGS) entry which is preliminary data.</text>
</comment>
<dbReference type="GO" id="GO:0005524">
    <property type="term" value="F:ATP binding"/>
    <property type="evidence" value="ECO:0007669"/>
    <property type="project" value="UniProtKB-KW"/>
</dbReference>
<dbReference type="AlphaFoldDB" id="A0A9W9G751"/>
<keyword evidence="2" id="KW-1185">Reference proteome</keyword>
<evidence type="ECO:0000313" key="1">
    <source>
        <dbReference type="EMBL" id="KAJ5112865.1"/>
    </source>
</evidence>
<name>A0A9W9G751_9EURO</name>
<reference evidence="1" key="2">
    <citation type="journal article" date="2023" name="IMA Fungus">
        <title>Comparative genomic study of the Penicillium genus elucidates a diverse pangenome and 15 lateral gene transfer events.</title>
        <authorList>
            <person name="Petersen C."/>
            <person name="Sorensen T."/>
            <person name="Nielsen M.R."/>
            <person name="Sondergaard T.E."/>
            <person name="Sorensen J.L."/>
            <person name="Fitzpatrick D.A."/>
            <person name="Frisvad J.C."/>
            <person name="Nielsen K.L."/>
        </authorList>
    </citation>
    <scope>NUCLEOTIDE SEQUENCE</scope>
    <source>
        <strain evidence="1">IBT 30069</strain>
    </source>
</reference>
<keyword evidence="1" id="KW-0547">Nucleotide-binding</keyword>
<sequence length="94" mass="10492">MYAQLSQEPLMSAMNTGTPLSFFTSVNVGITTKKLNQTAATSCLCISDQMRKLDLDHKQPLFTPLIEWFSGLVTIRVLGWALEFTEQSKSSMES</sequence>
<keyword evidence="1" id="KW-0067">ATP-binding</keyword>
<accession>A0A9W9G751</accession>
<organism evidence="1 2">
    <name type="scientific">Penicillium angulare</name>
    <dbReference type="NCBI Taxonomy" id="116970"/>
    <lineage>
        <taxon>Eukaryota</taxon>
        <taxon>Fungi</taxon>
        <taxon>Dikarya</taxon>
        <taxon>Ascomycota</taxon>
        <taxon>Pezizomycotina</taxon>
        <taxon>Eurotiomycetes</taxon>
        <taxon>Eurotiomycetidae</taxon>
        <taxon>Eurotiales</taxon>
        <taxon>Aspergillaceae</taxon>
        <taxon>Penicillium</taxon>
    </lineage>
</organism>